<accession>A0A5S9PGC3</accession>
<gene>
    <name evidence="4" type="primary">iucC</name>
    <name evidence="4" type="ORF">OPDIPICF_04517</name>
</gene>
<feature type="domain" description="Aerobactin siderophore biosynthesis IucA/IucC N-terminal" evidence="2">
    <location>
        <begin position="136"/>
        <end position="385"/>
    </location>
</feature>
<dbReference type="InterPro" id="IPR007310">
    <property type="entry name" value="Aerobactin_biosyn_IucA/IucC_N"/>
</dbReference>
<dbReference type="OrthoDB" id="495728at2"/>
<dbReference type="InterPro" id="IPR037455">
    <property type="entry name" value="LucA/IucC-like"/>
</dbReference>
<dbReference type="EC" id="6.3.2.39" evidence="4"/>
<organism evidence="4 5">
    <name type="scientific">BD1-7 clade bacterium</name>
    <dbReference type="NCBI Taxonomy" id="2029982"/>
    <lineage>
        <taxon>Bacteria</taxon>
        <taxon>Pseudomonadati</taxon>
        <taxon>Pseudomonadota</taxon>
        <taxon>Gammaproteobacteria</taxon>
        <taxon>Cellvibrionales</taxon>
        <taxon>Spongiibacteraceae</taxon>
        <taxon>BD1-7 clade</taxon>
    </lineage>
</organism>
<feature type="domain" description="Aerobactin siderophore biosynthesis IucA/IucC-like C-terminal" evidence="3">
    <location>
        <begin position="405"/>
        <end position="577"/>
    </location>
</feature>
<dbReference type="PANTHER" id="PTHR34384:SF6">
    <property type="entry name" value="STAPHYLOFERRIN B SYNTHASE"/>
    <property type="match status" value="1"/>
</dbReference>
<keyword evidence="4" id="KW-0436">Ligase</keyword>
<evidence type="ECO:0000313" key="4">
    <source>
        <dbReference type="EMBL" id="CAA0103112.1"/>
    </source>
</evidence>
<dbReference type="Pfam" id="PF04183">
    <property type="entry name" value="IucA_IucC"/>
    <property type="match status" value="1"/>
</dbReference>
<dbReference type="Gene3D" id="1.10.510.40">
    <property type="match status" value="1"/>
</dbReference>
<evidence type="ECO:0000259" key="3">
    <source>
        <dbReference type="Pfam" id="PF06276"/>
    </source>
</evidence>
<protein>
    <submittedName>
        <fullName evidence="4">Aerobactin synthase</fullName>
        <ecNumber evidence="4">6.3.2.39</ecNumber>
    </submittedName>
</protein>
<evidence type="ECO:0000313" key="5">
    <source>
        <dbReference type="Proteomes" id="UP000441399"/>
    </source>
</evidence>
<dbReference type="PANTHER" id="PTHR34384">
    <property type="entry name" value="L-2,3-DIAMINOPROPANOATE--CITRATE LIGASE"/>
    <property type="match status" value="1"/>
</dbReference>
<keyword evidence="5" id="KW-1185">Reference proteome</keyword>
<dbReference type="AlphaFoldDB" id="A0A5S9PGC3"/>
<reference evidence="4 5" key="1">
    <citation type="submission" date="2019-11" db="EMBL/GenBank/DDBJ databases">
        <authorList>
            <person name="Holert J."/>
        </authorList>
    </citation>
    <scope>NUCLEOTIDE SEQUENCE [LARGE SCALE GENOMIC DNA]</scope>
    <source>
        <strain evidence="4">SB11_3</strain>
    </source>
</reference>
<sequence>MYKFSDDQRVCVHEKRVIRQLIEALLYEGIVDYQYNQGVFAFALGGQNYRAHGSIGSYSRIHLDAGSIVNFPALNSPMDDSVQQIKKPLQLETIVETLPASDAVKQQLLSELNQTIQLCRINAENLPTRVNRRSLSYAQLEAAIDEGHPYHPCFKARSGFSETDHRAFGPEFENEFQLHWLAIHQSCLRMRLCAEDDLNPPLFWQAELGRFTYDALMQTLTNLTETPESYALMPVHPWQWAQIAPQLTNAITNREILPLGPAGDNYRASISVRTLLNVSDPEKANIKLPMNMVNSSSLRTLPDHSIYAAPFLSQWLNTLIDDDEFYANNRPLGLLDEYAGISLNSDNVDDSHWTKQLSGQLGVIFRQSVDGKYPHQTALPFVALALEEADNLPFIHPWIQQYGCQQWLTQLVDVVVTPLVHLMLHHGIALEAHAQNMILIHDDGWPLEIIVRDFHESLEYVESYIAAPDLIPDFNSLSPCYINAPDDQYFWMSDVEALRELIVDTLFVYNFTEIARLLDVHYDFSQARFWQTVNDQLDSYTSQSHTDTARIRAIDLHQSRIQTESLMRKKLSGLADAEFHHHIINSLAESQPLLKTKTKPKTKLRTESMTASA</sequence>
<dbReference type="InterPro" id="IPR022770">
    <property type="entry name" value="IucA/IucC-like_C"/>
</dbReference>
<evidence type="ECO:0000259" key="2">
    <source>
        <dbReference type="Pfam" id="PF04183"/>
    </source>
</evidence>
<dbReference type="Pfam" id="PF06276">
    <property type="entry name" value="FhuF"/>
    <property type="match status" value="1"/>
</dbReference>
<proteinExistence type="predicted"/>
<dbReference type="GO" id="GO:0016881">
    <property type="term" value="F:acid-amino acid ligase activity"/>
    <property type="evidence" value="ECO:0007669"/>
    <property type="project" value="UniProtKB-ARBA"/>
</dbReference>
<dbReference type="GO" id="GO:0019290">
    <property type="term" value="P:siderophore biosynthetic process"/>
    <property type="evidence" value="ECO:0007669"/>
    <property type="project" value="InterPro"/>
</dbReference>
<name>A0A5S9PGC3_9GAMM</name>
<dbReference type="Gene3D" id="6.10.250.3370">
    <property type="match status" value="1"/>
</dbReference>
<evidence type="ECO:0000256" key="1">
    <source>
        <dbReference type="ARBA" id="ARBA00004924"/>
    </source>
</evidence>
<comment type="pathway">
    <text evidence="1">Siderophore biosynthesis.</text>
</comment>
<dbReference type="EMBL" id="CACSIO010000009">
    <property type="protein sequence ID" value="CAA0103112.1"/>
    <property type="molecule type" value="Genomic_DNA"/>
</dbReference>
<dbReference type="Proteomes" id="UP000441399">
    <property type="component" value="Unassembled WGS sequence"/>
</dbReference>